<evidence type="ECO:0000259" key="2">
    <source>
        <dbReference type="PROSITE" id="PS50067"/>
    </source>
</evidence>
<keyword evidence="5" id="KW-1185">Reference proteome</keyword>
<dbReference type="VEuPathDB" id="GiardiaDB:SS50377_24832"/>
<accession>V6LQ81</accession>
<dbReference type="SUPFAM" id="SSF52540">
    <property type="entry name" value="P-loop containing nucleoside triphosphate hydrolases"/>
    <property type="match status" value="1"/>
</dbReference>
<gene>
    <name evidence="3" type="ORF">SS50377_13157</name>
    <name evidence="4" type="ORF">SS50377_24832</name>
</gene>
<dbReference type="PANTHER" id="PTHR47968">
    <property type="entry name" value="CENTROMERE PROTEIN E"/>
    <property type="match status" value="1"/>
</dbReference>
<sequence>MMTFFLRDSLGGNCKTCMLATLGFEVQNLQETISTCQFAQNVAMIKNAAVVNEDIDPKLLIKRLKEENLRLKEELKLLKEDYSKIVKTSRPSKKLGKSEIQPGISSTLKKNHTSRPISFKHYNSLQHIIIMVFFYENMESSEKYL</sequence>
<feature type="domain" description="Kinesin motor" evidence="2">
    <location>
        <begin position="1"/>
        <end position="45"/>
    </location>
</feature>
<dbReference type="InterPro" id="IPR036961">
    <property type="entry name" value="Kinesin_motor_dom_sf"/>
</dbReference>
<dbReference type="GO" id="GO:0003777">
    <property type="term" value="F:microtubule motor activity"/>
    <property type="evidence" value="ECO:0007669"/>
    <property type="project" value="InterPro"/>
</dbReference>
<organism evidence="3">
    <name type="scientific">Spironucleus salmonicida</name>
    <dbReference type="NCBI Taxonomy" id="348837"/>
    <lineage>
        <taxon>Eukaryota</taxon>
        <taxon>Metamonada</taxon>
        <taxon>Diplomonadida</taxon>
        <taxon>Hexamitidae</taxon>
        <taxon>Hexamitinae</taxon>
        <taxon>Spironucleus</taxon>
    </lineage>
</organism>
<proteinExistence type="inferred from homology"/>
<dbReference type="GO" id="GO:0005524">
    <property type="term" value="F:ATP binding"/>
    <property type="evidence" value="ECO:0007669"/>
    <property type="project" value="InterPro"/>
</dbReference>
<dbReference type="InterPro" id="IPR001752">
    <property type="entry name" value="Kinesin_motor_dom"/>
</dbReference>
<dbReference type="InterPro" id="IPR027640">
    <property type="entry name" value="Kinesin-like_fam"/>
</dbReference>
<evidence type="ECO:0000313" key="3">
    <source>
        <dbReference type="EMBL" id="EST46827.1"/>
    </source>
</evidence>
<dbReference type="OrthoDB" id="3176171at2759"/>
<reference evidence="3 4" key="1">
    <citation type="journal article" date="2014" name="PLoS Genet.">
        <title>The Genome of Spironucleus salmonicida Highlights a Fish Pathogen Adapted to Fluctuating Environments.</title>
        <authorList>
            <person name="Xu F."/>
            <person name="Jerlstrom-Hultqvist J."/>
            <person name="Einarsson E."/>
            <person name="Astvaldsson A."/>
            <person name="Svard S.G."/>
            <person name="Andersson J.O."/>
        </authorList>
    </citation>
    <scope>NUCLEOTIDE SEQUENCE</scope>
    <source>
        <strain evidence="4">ATCC 50377</strain>
    </source>
</reference>
<dbReference type="Proteomes" id="UP000018208">
    <property type="component" value="Unassembled WGS sequence"/>
</dbReference>
<dbReference type="GO" id="GO:0007018">
    <property type="term" value="P:microtubule-based movement"/>
    <property type="evidence" value="ECO:0007669"/>
    <property type="project" value="InterPro"/>
</dbReference>
<comment type="caution">
    <text evidence="1">Lacks conserved residue(s) required for the propagation of feature annotation.</text>
</comment>
<name>V6LQ81_9EUKA</name>
<dbReference type="Gene3D" id="3.40.850.10">
    <property type="entry name" value="Kinesin motor domain"/>
    <property type="match status" value="1"/>
</dbReference>
<dbReference type="AlphaFoldDB" id="V6LQ81"/>
<dbReference type="EMBL" id="AUWU02000005">
    <property type="protein sequence ID" value="KAH0572719.1"/>
    <property type="molecule type" value="Genomic_DNA"/>
</dbReference>
<dbReference type="PANTHER" id="PTHR47968:SF67">
    <property type="entry name" value="KINESIN MOTOR DOMAIN-CONTAINING PROTEIN"/>
    <property type="match status" value="1"/>
</dbReference>
<evidence type="ECO:0000256" key="1">
    <source>
        <dbReference type="PROSITE-ProRule" id="PRU00283"/>
    </source>
</evidence>
<dbReference type="Pfam" id="PF00225">
    <property type="entry name" value="Kinesin"/>
    <property type="match status" value="1"/>
</dbReference>
<dbReference type="GO" id="GO:0008017">
    <property type="term" value="F:microtubule binding"/>
    <property type="evidence" value="ECO:0007669"/>
    <property type="project" value="InterPro"/>
</dbReference>
<dbReference type="InterPro" id="IPR027417">
    <property type="entry name" value="P-loop_NTPase"/>
</dbReference>
<comment type="similarity">
    <text evidence="1">Belongs to the TRAFAC class myosin-kinesin ATPase superfamily. Kinesin family.</text>
</comment>
<evidence type="ECO:0000313" key="4">
    <source>
        <dbReference type="EMBL" id="KAH0572719.1"/>
    </source>
</evidence>
<protein>
    <submittedName>
        <fullName evidence="3">Kinesin-9</fullName>
    </submittedName>
</protein>
<dbReference type="PROSITE" id="PS50067">
    <property type="entry name" value="KINESIN_MOTOR_2"/>
    <property type="match status" value="1"/>
</dbReference>
<evidence type="ECO:0000313" key="5">
    <source>
        <dbReference type="Proteomes" id="UP000018208"/>
    </source>
</evidence>
<dbReference type="EMBL" id="KI546061">
    <property type="protein sequence ID" value="EST46827.1"/>
    <property type="molecule type" value="Genomic_DNA"/>
</dbReference>
<reference evidence="4" key="2">
    <citation type="submission" date="2020-12" db="EMBL/GenBank/DDBJ databases">
        <title>New Spironucleus salmonicida genome in near-complete chromosomes.</title>
        <authorList>
            <person name="Xu F."/>
            <person name="Kurt Z."/>
            <person name="Jimenez-Gonzalez A."/>
            <person name="Astvaldsson A."/>
            <person name="Andersson J.O."/>
            <person name="Svard S.G."/>
        </authorList>
    </citation>
    <scope>NUCLEOTIDE SEQUENCE</scope>
    <source>
        <strain evidence="4">ATCC 50377</strain>
    </source>
</reference>